<dbReference type="Gene3D" id="1.25.40.20">
    <property type="entry name" value="Ankyrin repeat-containing domain"/>
    <property type="match status" value="1"/>
</dbReference>
<evidence type="ECO:0000313" key="2">
    <source>
        <dbReference type="EMBL" id="THC87835.1"/>
    </source>
</evidence>
<name>A0A4S3IZS6_9EURO</name>
<dbReference type="AlphaFoldDB" id="A0A4S3IZS6"/>
<evidence type="ECO:0000313" key="3">
    <source>
        <dbReference type="Proteomes" id="UP000308092"/>
    </source>
</evidence>
<dbReference type="SUPFAM" id="SSF48403">
    <property type="entry name" value="Ankyrin repeat"/>
    <property type="match status" value="1"/>
</dbReference>
<dbReference type="STRING" id="1220188.A0A4S3IZS6"/>
<dbReference type="EMBL" id="SOSA01001025">
    <property type="protein sequence ID" value="THC87835.1"/>
    <property type="molecule type" value="Genomic_DNA"/>
</dbReference>
<dbReference type="InterPro" id="IPR036770">
    <property type="entry name" value="Ankyrin_rpt-contain_sf"/>
</dbReference>
<evidence type="ECO:0000256" key="1">
    <source>
        <dbReference type="SAM" id="MobiDB-lite"/>
    </source>
</evidence>
<sequence>MSSEETARVLMSMPVSGSHKEVVQLPLEKGADINERDREYDGNALPAASSQGNKEVVQPPLEKGAGVNTQGGLFGNALHATSSKGGFRSQ</sequence>
<reference evidence="2 3" key="1">
    <citation type="submission" date="2019-03" db="EMBL/GenBank/DDBJ databases">
        <title>The genome sequence of a newly discovered highly antifungal drug resistant Aspergillus species, Aspergillus tanneri NIH 1004.</title>
        <authorList>
            <person name="Mounaud S."/>
            <person name="Singh I."/>
            <person name="Joardar V."/>
            <person name="Pakala S."/>
            <person name="Pakala S."/>
            <person name="Venepally P."/>
            <person name="Hoover J."/>
            <person name="Nierman W."/>
            <person name="Chung J."/>
            <person name="Losada L."/>
        </authorList>
    </citation>
    <scope>NUCLEOTIDE SEQUENCE [LARGE SCALE GENOMIC DNA]</scope>
    <source>
        <strain evidence="2 3">NIH1004</strain>
    </source>
</reference>
<protein>
    <submittedName>
        <fullName evidence="2">Uncharacterized protein</fullName>
    </submittedName>
</protein>
<comment type="caution">
    <text evidence="2">The sequence shown here is derived from an EMBL/GenBank/DDBJ whole genome shotgun (WGS) entry which is preliminary data.</text>
</comment>
<feature type="region of interest" description="Disordered" evidence="1">
    <location>
        <begin position="42"/>
        <end position="90"/>
    </location>
</feature>
<keyword evidence="3" id="KW-1185">Reference proteome</keyword>
<dbReference type="VEuPathDB" id="FungiDB:EYZ11_012722"/>
<gene>
    <name evidence="2" type="ORF">EYZ11_012722</name>
</gene>
<accession>A0A4S3IZS6</accession>
<dbReference type="Proteomes" id="UP000308092">
    <property type="component" value="Unassembled WGS sequence"/>
</dbReference>
<feature type="compositionally biased region" description="Polar residues" evidence="1">
    <location>
        <begin position="79"/>
        <end position="90"/>
    </location>
</feature>
<organism evidence="2 3">
    <name type="scientific">Aspergillus tanneri</name>
    <dbReference type="NCBI Taxonomy" id="1220188"/>
    <lineage>
        <taxon>Eukaryota</taxon>
        <taxon>Fungi</taxon>
        <taxon>Dikarya</taxon>
        <taxon>Ascomycota</taxon>
        <taxon>Pezizomycotina</taxon>
        <taxon>Eurotiomycetes</taxon>
        <taxon>Eurotiomycetidae</taxon>
        <taxon>Eurotiales</taxon>
        <taxon>Aspergillaceae</taxon>
        <taxon>Aspergillus</taxon>
        <taxon>Aspergillus subgen. Circumdati</taxon>
    </lineage>
</organism>
<proteinExistence type="predicted"/>